<comment type="caution">
    <text evidence="3">The sequence shown here is derived from an EMBL/GenBank/DDBJ whole genome shotgun (WGS) entry which is preliminary data.</text>
</comment>
<dbReference type="PANTHER" id="PTHR21090:SF17">
    <property type="entry name" value="QUINATE REPRESSOR PROTEIN"/>
    <property type="match status" value="1"/>
</dbReference>
<dbReference type="PANTHER" id="PTHR21090">
    <property type="entry name" value="AROM/DEHYDROQUINATE SYNTHASE"/>
    <property type="match status" value="1"/>
</dbReference>
<reference evidence="3 4" key="1">
    <citation type="submission" date="2024-02" db="EMBL/GenBank/DDBJ databases">
        <title>De novo assembly and annotation of 12 fungi associated with fruit tree decline syndrome in Ontario, Canada.</title>
        <authorList>
            <person name="Sulman M."/>
            <person name="Ellouze W."/>
            <person name="Ilyukhin E."/>
        </authorList>
    </citation>
    <scope>NUCLEOTIDE SEQUENCE [LARGE SCALE GENOMIC DNA]</scope>
    <source>
        <strain evidence="3 4">M11/M66-122</strain>
    </source>
</reference>
<dbReference type="GO" id="GO:0009423">
    <property type="term" value="P:chorismate biosynthetic process"/>
    <property type="evidence" value="ECO:0007669"/>
    <property type="project" value="TreeGrafter"/>
</dbReference>
<dbReference type="InterPro" id="IPR046346">
    <property type="entry name" value="Aminoacid_DH-like_N_sf"/>
</dbReference>
<dbReference type="CDD" id="cd01065">
    <property type="entry name" value="NAD_bind_Shikimate_DH"/>
    <property type="match status" value="1"/>
</dbReference>
<dbReference type="Pfam" id="PF01488">
    <property type="entry name" value="Shikimate_DH"/>
    <property type="match status" value="1"/>
</dbReference>
<dbReference type="GO" id="GO:0003866">
    <property type="term" value="F:3-phosphoshikimate 1-carboxyvinyltransferase activity"/>
    <property type="evidence" value="ECO:0007669"/>
    <property type="project" value="TreeGrafter"/>
</dbReference>
<dbReference type="GO" id="GO:0003855">
    <property type="term" value="F:3-dehydroquinate dehydratase activity"/>
    <property type="evidence" value="ECO:0007669"/>
    <property type="project" value="InterPro"/>
</dbReference>
<dbReference type="SUPFAM" id="SSF53223">
    <property type="entry name" value="Aminoacid dehydrogenase-like, N-terminal domain"/>
    <property type="match status" value="1"/>
</dbReference>
<organism evidence="3 4">
    <name type="scientific">Diatrype stigma</name>
    <dbReference type="NCBI Taxonomy" id="117547"/>
    <lineage>
        <taxon>Eukaryota</taxon>
        <taxon>Fungi</taxon>
        <taxon>Dikarya</taxon>
        <taxon>Ascomycota</taxon>
        <taxon>Pezizomycotina</taxon>
        <taxon>Sordariomycetes</taxon>
        <taxon>Xylariomycetidae</taxon>
        <taxon>Xylariales</taxon>
        <taxon>Diatrypaceae</taxon>
        <taxon>Diatrype</taxon>
    </lineage>
</organism>
<feature type="domain" description="Shikimate dehydrogenase substrate binding N-terminal" evidence="2">
    <location>
        <begin position="450"/>
        <end position="493"/>
    </location>
</feature>
<dbReference type="InterPro" id="IPR013785">
    <property type="entry name" value="Aldolase_TIM"/>
</dbReference>
<dbReference type="InterPro" id="IPR001381">
    <property type="entry name" value="DHquinase_I"/>
</dbReference>
<evidence type="ECO:0000259" key="2">
    <source>
        <dbReference type="Pfam" id="PF08501"/>
    </source>
</evidence>
<evidence type="ECO:0000259" key="1">
    <source>
        <dbReference type="Pfam" id="PF01488"/>
    </source>
</evidence>
<keyword evidence="4" id="KW-1185">Reference proteome</keyword>
<evidence type="ECO:0000313" key="3">
    <source>
        <dbReference type="EMBL" id="KAK7756729.1"/>
    </source>
</evidence>
<dbReference type="EMBL" id="JAKJXP020000005">
    <property type="protein sequence ID" value="KAK7756729.1"/>
    <property type="molecule type" value="Genomic_DNA"/>
</dbReference>
<name>A0AAN9UWA7_9PEZI</name>
<dbReference type="Proteomes" id="UP001320420">
    <property type="component" value="Unassembled WGS sequence"/>
</dbReference>
<protein>
    <recommendedName>
        <fullName evidence="5">Quinate repressor protein</fullName>
    </recommendedName>
</protein>
<dbReference type="InterPro" id="IPR013708">
    <property type="entry name" value="Shikimate_DH-bd_N"/>
</dbReference>
<dbReference type="Pfam" id="PF01487">
    <property type="entry name" value="DHquinase_I"/>
    <property type="match status" value="1"/>
</dbReference>
<dbReference type="GO" id="GO:0004764">
    <property type="term" value="F:shikimate 3-dehydrogenase (NADP+) activity"/>
    <property type="evidence" value="ECO:0007669"/>
    <property type="project" value="InterPro"/>
</dbReference>
<proteinExistence type="predicted"/>
<gene>
    <name evidence="3" type="ORF">SLS62_001172</name>
</gene>
<dbReference type="AlphaFoldDB" id="A0AAN9UWA7"/>
<dbReference type="SUPFAM" id="SSF51569">
    <property type="entry name" value="Aldolase"/>
    <property type="match status" value="1"/>
</dbReference>
<dbReference type="InterPro" id="IPR006151">
    <property type="entry name" value="Shikm_DH/Glu-tRNA_Rdtase"/>
</dbReference>
<dbReference type="Gene3D" id="3.20.20.70">
    <property type="entry name" value="Aldolase class I"/>
    <property type="match status" value="1"/>
</dbReference>
<dbReference type="Gene3D" id="3.40.50.720">
    <property type="entry name" value="NAD(P)-binding Rossmann-like Domain"/>
    <property type="match status" value="1"/>
</dbReference>
<feature type="domain" description="Quinate/shikimate 5-dehydrogenase/glutamyl-tRNA reductase" evidence="1">
    <location>
        <begin position="549"/>
        <end position="597"/>
    </location>
</feature>
<dbReference type="Gene3D" id="3.40.50.10860">
    <property type="entry name" value="Leucine Dehydrogenase, chain A, domain 1"/>
    <property type="match status" value="1"/>
</dbReference>
<dbReference type="Pfam" id="PF08501">
    <property type="entry name" value="Shikimate_dh_N"/>
    <property type="match status" value="1"/>
</dbReference>
<evidence type="ECO:0000313" key="4">
    <source>
        <dbReference type="Proteomes" id="UP001320420"/>
    </source>
</evidence>
<sequence>MARAYTETNPVVYIHRDKEDLYRLLKLSPHDVDRLMIADQKHREFSNLEYYNLSDSSGEEEVTAPTTLRSTLMSSARLIRARQDFINFLDLILGHTLTRSWMENPFSINAIPPEHRLYTFALHLRLSTLLDPKTNLDELEASAEAVELIIDTWPDHLLDIIAMQVALIRRKLDVPIIFNVEENPRGERRRPQEERDTMDLKLMLHGLRLGVEYLSLDLERNYDLVSHVLDMRGRTKIIGNYVVKGFGQPQWNEDIYVERFLRAQSFGCHIVRIGRFCAGDKSEENWRIFKNKINALPEPKPLLIAYDFSVLGATSALQNISFNPVGHNSLEASPREWLSGVQTSRGAMRLLFRQGLLQPLNFYTLGSNVYYSASPAMHRAAYEHYSKSVPRDRTAPTPPNQPFAFLTPCYERINFMEIIILKCSCEALLIQSTIVMPHTFDARQCKSIEEVDWLRSGHSFGGASLTAPFKVAIMSRCEHLSSHATAIGAVNTLLPLRGKTSSILDHANARNTAGTATKFYGNNTDWSAIVTCLRRSISPRNYVQPSRTTGLVIGAGGMARAAIYALIKLGCRNIFIYNRTRSNAERVAGHFNKYAREQQLLARHNVDGRICQVLDSSSEPWPDGYQQPTMVLSCIPASGTDDAPPVDFRMPPQWLKSPTGGVVVEVSLVPFANRLDSF</sequence>
<dbReference type="InterPro" id="IPR036291">
    <property type="entry name" value="NAD(P)-bd_dom_sf"/>
</dbReference>
<dbReference type="SUPFAM" id="SSF51735">
    <property type="entry name" value="NAD(P)-binding Rossmann-fold domains"/>
    <property type="match status" value="1"/>
</dbReference>
<evidence type="ECO:0008006" key="5">
    <source>
        <dbReference type="Google" id="ProtNLM"/>
    </source>
</evidence>
<accession>A0AAN9UWA7</accession>